<dbReference type="InterPro" id="IPR011646">
    <property type="entry name" value="KAP_P-loop"/>
</dbReference>
<feature type="transmembrane region" description="Helical" evidence="2">
    <location>
        <begin position="110"/>
        <end position="130"/>
    </location>
</feature>
<feature type="transmembrane region" description="Helical" evidence="2">
    <location>
        <begin position="208"/>
        <end position="226"/>
    </location>
</feature>
<feature type="coiled-coil region" evidence="1">
    <location>
        <begin position="374"/>
        <end position="408"/>
    </location>
</feature>
<evidence type="ECO:0000313" key="4">
    <source>
        <dbReference type="EMBL" id="QKK21043.1"/>
    </source>
</evidence>
<keyword evidence="1" id="KW-0175">Coiled coil</keyword>
<keyword evidence="2" id="KW-0472">Membrane</keyword>
<dbReference type="Pfam" id="PF07693">
    <property type="entry name" value="KAP_NTPase"/>
    <property type="match status" value="2"/>
</dbReference>
<evidence type="ECO:0000259" key="3">
    <source>
        <dbReference type="Pfam" id="PF07693"/>
    </source>
</evidence>
<sequence>MDPQEVQGQPKPTAEQLAVAFSLASLIESETAESSFALFGAWGRGKSFTSETIIKNLAGDMLPVVFPSWLYPNKPECWVNLYRTVYESLKKENALALFTSIVRMNLERSGLYQAVGAVIYVMAWLFAFVPVTDAQFMWFLIGSIGPVALWFCFRLASTIPSMLRHVRRVYWRIESHTEKLGLQETIGRDLRDLIAAWSSKETKSLDQMLFILPVLFVFPFIALFLIARLSGIMDPIAEISARHLQLSAWSAFCVITFTLLIVVKGYRSKRSKVLVLVEDLDRVSADHSLAITESISVFLDNNSEKPSMHFLFLMDEDALDSAIQQRHGERGQNAPYYFKERLFKAHIRLPAMTAAEARATSAFIIEFDVMEKLLKSKEDRQNALTERKKNLDQALEHLERRKNSQIEDKYDVVREAYTKEVVVRKGLRSRFAASRFPLPEEAFLDDVRVEHIPAERRKRAPTAQELDEFETQKEKGIAAALESADNAQKAFDMLVKQLQQDDDSISQMKERLLHTDEGASRPRPISRIEDGERRRIAEIMGRFAEQKNTIWGPRSIISFIRKFEMMKTLWEYLVIRSPVRPLHDWEKALILDALAVELMSRLGGTMEAETDFDEALPEHREQARRLAGYVI</sequence>
<feature type="domain" description="KAP NTPase" evidence="3">
    <location>
        <begin position="269"/>
        <end position="380"/>
    </location>
</feature>
<keyword evidence="2" id="KW-1133">Transmembrane helix</keyword>
<keyword evidence="2" id="KW-0812">Transmembrane</keyword>
<feature type="transmembrane region" description="Helical" evidence="2">
    <location>
        <begin position="246"/>
        <end position="263"/>
    </location>
</feature>
<evidence type="ECO:0000313" key="5">
    <source>
        <dbReference type="Proteomes" id="UP000305673"/>
    </source>
</evidence>
<reference evidence="4 5" key="1">
    <citation type="submission" date="2020-05" db="EMBL/GenBank/DDBJ databases">
        <title>Genome sequences of pea root nodulating Rhizobium spp.</title>
        <authorList>
            <person name="Rahi P."/>
        </authorList>
    </citation>
    <scope>NUCLEOTIDE SEQUENCE [LARGE SCALE GENOMIC DNA]</scope>
    <source>
        <strain evidence="5">JKLM 12A2</strain>
        <plasmid evidence="4 5">pPR12A203</plasmid>
    </source>
</reference>
<dbReference type="Proteomes" id="UP000305673">
    <property type="component" value="Plasmid pPR12A203"/>
</dbReference>
<keyword evidence="5" id="KW-1185">Reference proteome</keyword>
<dbReference type="EMBL" id="CP054024">
    <property type="protein sequence ID" value="QKK21043.1"/>
    <property type="molecule type" value="Genomic_DNA"/>
</dbReference>
<keyword evidence="4" id="KW-0614">Plasmid</keyword>
<name>A0ABX6PR03_9HYPH</name>
<proteinExistence type="predicted"/>
<feature type="transmembrane region" description="Helical" evidence="2">
    <location>
        <begin position="136"/>
        <end position="157"/>
    </location>
</feature>
<protein>
    <recommendedName>
        <fullName evidence="3">KAP NTPase domain-containing protein</fullName>
    </recommendedName>
</protein>
<feature type="domain" description="KAP NTPase" evidence="3">
    <location>
        <begin position="21"/>
        <end position="109"/>
    </location>
</feature>
<gene>
    <name evidence="4" type="ORF">FFM53_031930</name>
</gene>
<geneLocation type="plasmid" evidence="4 5">
    <name>pPR12A203</name>
</geneLocation>
<dbReference type="RefSeq" id="WP_163925768.1">
    <property type="nucleotide sequence ID" value="NZ_CP054024.1"/>
</dbReference>
<evidence type="ECO:0000256" key="1">
    <source>
        <dbReference type="SAM" id="Coils"/>
    </source>
</evidence>
<organism evidence="4 5">
    <name type="scientific">Rhizobium indicum</name>
    <dbReference type="NCBI Taxonomy" id="2583231"/>
    <lineage>
        <taxon>Bacteria</taxon>
        <taxon>Pseudomonadati</taxon>
        <taxon>Pseudomonadota</taxon>
        <taxon>Alphaproteobacteria</taxon>
        <taxon>Hyphomicrobiales</taxon>
        <taxon>Rhizobiaceae</taxon>
        <taxon>Rhizobium/Agrobacterium group</taxon>
        <taxon>Rhizobium</taxon>
    </lineage>
</organism>
<accession>A0ABX6PR03</accession>
<evidence type="ECO:0000256" key="2">
    <source>
        <dbReference type="SAM" id="Phobius"/>
    </source>
</evidence>